<name>A0A382IYG2_9ZZZZ</name>
<organism evidence="1">
    <name type="scientific">marine metagenome</name>
    <dbReference type="NCBI Taxonomy" id="408172"/>
    <lineage>
        <taxon>unclassified sequences</taxon>
        <taxon>metagenomes</taxon>
        <taxon>ecological metagenomes</taxon>
    </lineage>
</organism>
<sequence length="97" mass="11346">MTEEPGITREEEFEKLFHLHCPSCEGGTVKVRNSHGVAGEIFVEVLCRSCGEKGFFQLIGVENDVLEIERAENPWAEMDWVLQKDWNDWHDYKIRHL</sequence>
<reference evidence="1" key="1">
    <citation type="submission" date="2018-05" db="EMBL/GenBank/DDBJ databases">
        <authorList>
            <person name="Lanie J.A."/>
            <person name="Ng W.-L."/>
            <person name="Kazmierczak K.M."/>
            <person name="Andrzejewski T.M."/>
            <person name="Davidsen T.M."/>
            <person name="Wayne K.J."/>
            <person name="Tettelin H."/>
            <person name="Glass J.I."/>
            <person name="Rusch D."/>
            <person name="Podicherti R."/>
            <person name="Tsui H.-C.T."/>
            <person name="Winkler M.E."/>
        </authorList>
    </citation>
    <scope>NUCLEOTIDE SEQUENCE</scope>
</reference>
<feature type="non-terminal residue" evidence="1">
    <location>
        <position position="1"/>
    </location>
</feature>
<dbReference type="AlphaFoldDB" id="A0A382IYG2"/>
<dbReference type="EMBL" id="UINC01070220">
    <property type="protein sequence ID" value="SVC04202.1"/>
    <property type="molecule type" value="Genomic_DNA"/>
</dbReference>
<gene>
    <name evidence="1" type="ORF">METZ01_LOCUS257056</name>
</gene>
<feature type="non-terminal residue" evidence="1">
    <location>
        <position position="97"/>
    </location>
</feature>
<accession>A0A382IYG2</accession>
<evidence type="ECO:0000313" key="1">
    <source>
        <dbReference type="EMBL" id="SVC04202.1"/>
    </source>
</evidence>
<protein>
    <submittedName>
        <fullName evidence="1">Uncharacterized protein</fullName>
    </submittedName>
</protein>
<proteinExistence type="predicted"/>